<dbReference type="AlphaFoldDB" id="A0A3G6JIM1"/>
<keyword evidence="6 15" id="KW-0436">Ligase</keyword>
<evidence type="ECO:0000256" key="2">
    <source>
        <dbReference type="ARBA" id="ARBA00008653"/>
    </source>
</evidence>
<dbReference type="InterPro" id="IPR009061">
    <property type="entry name" value="DNA-bd_dom_put_sf"/>
</dbReference>
<evidence type="ECO:0000256" key="11">
    <source>
        <dbReference type="ARBA" id="ARBA00022884"/>
    </source>
</evidence>
<dbReference type="FunFam" id="2.40.50.140:FF:000045">
    <property type="entry name" value="Phenylalanine--tRNA ligase beta subunit"/>
    <property type="match status" value="1"/>
</dbReference>
<dbReference type="InterPro" id="IPR045060">
    <property type="entry name" value="Phe-tRNA-ligase_IIc_bsu"/>
</dbReference>
<dbReference type="Gene3D" id="3.30.930.10">
    <property type="entry name" value="Bira Bifunctional Protein, Domain 2"/>
    <property type="match status" value="1"/>
</dbReference>
<dbReference type="InterPro" id="IPR020825">
    <property type="entry name" value="Phe-tRNA_synthase-like_B3/B4"/>
</dbReference>
<dbReference type="PANTHER" id="PTHR10947">
    <property type="entry name" value="PHENYLALANYL-TRNA SYNTHETASE BETA CHAIN AND LEUCINE-RICH REPEAT-CONTAINING PROTEIN 47"/>
    <property type="match status" value="1"/>
</dbReference>
<dbReference type="InterPro" id="IPR005147">
    <property type="entry name" value="tRNA_synthase_B5-dom"/>
</dbReference>
<dbReference type="InterPro" id="IPR045864">
    <property type="entry name" value="aa-tRNA-synth_II/BPL/LPL"/>
</dbReference>
<evidence type="ECO:0000256" key="7">
    <source>
        <dbReference type="ARBA" id="ARBA00022723"/>
    </source>
</evidence>
<comment type="subunit">
    <text evidence="3 15">Tetramer of two alpha and two beta subunits.</text>
</comment>
<feature type="domain" description="FDX-ACB" evidence="18">
    <location>
        <begin position="710"/>
        <end position="803"/>
    </location>
</feature>
<evidence type="ECO:0000256" key="10">
    <source>
        <dbReference type="ARBA" id="ARBA00022842"/>
    </source>
</evidence>
<dbReference type="SMART" id="SM00896">
    <property type="entry name" value="FDX-ACB"/>
    <property type="match status" value="1"/>
</dbReference>
<evidence type="ECO:0000259" key="19">
    <source>
        <dbReference type="PROSITE" id="PS51483"/>
    </source>
</evidence>
<evidence type="ECO:0000256" key="9">
    <source>
        <dbReference type="ARBA" id="ARBA00022840"/>
    </source>
</evidence>
<dbReference type="GO" id="GO:0140096">
    <property type="term" value="F:catalytic activity, acting on a protein"/>
    <property type="evidence" value="ECO:0007669"/>
    <property type="project" value="UniProtKB-ARBA"/>
</dbReference>
<dbReference type="SUPFAM" id="SSF54991">
    <property type="entry name" value="Anticodon-binding domain of PheRS"/>
    <property type="match status" value="1"/>
</dbReference>
<comment type="catalytic activity">
    <reaction evidence="14 15">
        <text>tRNA(Phe) + L-phenylalanine + ATP = L-phenylalanyl-tRNA(Phe) + AMP + diphosphate + H(+)</text>
        <dbReference type="Rhea" id="RHEA:19413"/>
        <dbReference type="Rhea" id="RHEA-COMP:9668"/>
        <dbReference type="Rhea" id="RHEA-COMP:9699"/>
        <dbReference type="ChEBI" id="CHEBI:15378"/>
        <dbReference type="ChEBI" id="CHEBI:30616"/>
        <dbReference type="ChEBI" id="CHEBI:33019"/>
        <dbReference type="ChEBI" id="CHEBI:58095"/>
        <dbReference type="ChEBI" id="CHEBI:78442"/>
        <dbReference type="ChEBI" id="CHEBI:78531"/>
        <dbReference type="ChEBI" id="CHEBI:456215"/>
        <dbReference type="EC" id="6.1.1.20"/>
    </reaction>
</comment>
<name>A0A3G6JIM1_LACDL</name>
<gene>
    <name evidence="15" type="primary">pheT</name>
    <name evidence="20" type="ORF">DQL93_03940</name>
</gene>
<dbReference type="SUPFAM" id="SSF50249">
    <property type="entry name" value="Nucleic acid-binding proteins"/>
    <property type="match status" value="1"/>
</dbReference>
<feature type="domain" description="TRNA-binding" evidence="17">
    <location>
        <begin position="40"/>
        <end position="155"/>
    </location>
</feature>
<dbReference type="Gene3D" id="2.40.50.140">
    <property type="entry name" value="Nucleic acid-binding proteins"/>
    <property type="match status" value="1"/>
</dbReference>
<dbReference type="GO" id="GO:0000287">
    <property type="term" value="F:magnesium ion binding"/>
    <property type="evidence" value="ECO:0007669"/>
    <property type="project" value="UniProtKB-UniRule"/>
</dbReference>
<dbReference type="GO" id="GO:0006432">
    <property type="term" value="P:phenylalanyl-tRNA aminoacylation"/>
    <property type="evidence" value="ECO:0007669"/>
    <property type="project" value="UniProtKB-UniRule"/>
</dbReference>
<dbReference type="GO" id="GO:0004826">
    <property type="term" value="F:phenylalanine-tRNA ligase activity"/>
    <property type="evidence" value="ECO:0007669"/>
    <property type="project" value="UniProtKB-UniRule"/>
</dbReference>
<evidence type="ECO:0000256" key="4">
    <source>
        <dbReference type="ARBA" id="ARBA00022490"/>
    </source>
</evidence>
<dbReference type="Gene3D" id="3.30.70.380">
    <property type="entry name" value="Ferrodoxin-fold anticodon-binding domain"/>
    <property type="match status" value="1"/>
</dbReference>
<dbReference type="RefSeq" id="WP_138490897.1">
    <property type="nucleotide sequence ID" value="NZ_CP046131.1"/>
</dbReference>
<dbReference type="EMBL" id="CP031023">
    <property type="protein sequence ID" value="AZA15794.1"/>
    <property type="molecule type" value="Genomic_DNA"/>
</dbReference>
<organism evidence="20">
    <name type="scientific">Lactobacillus delbrueckii subsp. lactis</name>
    <dbReference type="NCBI Taxonomy" id="29397"/>
    <lineage>
        <taxon>Bacteria</taxon>
        <taxon>Bacillati</taxon>
        <taxon>Bacillota</taxon>
        <taxon>Bacilli</taxon>
        <taxon>Lactobacillales</taxon>
        <taxon>Lactobacillaceae</taxon>
        <taxon>Lactobacillus</taxon>
    </lineage>
</organism>
<keyword evidence="9 15" id="KW-0067">ATP-binding</keyword>
<keyword evidence="10 15" id="KW-0460">Magnesium</keyword>
<dbReference type="InterPro" id="IPR036690">
    <property type="entry name" value="Fdx_antiC-bd_sf"/>
</dbReference>
<evidence type="ECO:0000259" key="18">
    <source>
        <dbReference type="PROSITE" id="PS51447"/>
    </source>
</evidence>
<dbReference type="GO" id="GO:0005524">
    <property type="term" value="F:ATP binding"/>
    <property type="evidence" value="ECO:0007669"/>
    <property type="project" value="UniProtKB-UniRule"/>
</dbReference>
<feature type="binding site" evidence="15">
    <location>
        <position position="468"/>
    </location>
    <ligand>
        <name>Mg(2+)</name>
        <dbReference type="ChEBI" id="CHEBI:18420"/>
        <note>shared with alpha subunit</note>
    </ligand>
</feature>
<dbReference type="InterPro" id="IPR005121">
    <property type="entry name" value="Fdx_antiC-bd"/>
</dbReference>
<dbReference type="GO" id="GO:0000049">
    <property type="term" value="F:tRNA binding"/>
    <property type="evidence" value="ECO:0007669"/>
    <property type="project" value="UniProtKB-UniRule"/>
</dbReference>
<evidence type="ECO:0000256" key="14">
    <source>
        <dbReference type="ARBA" id="ARBA00049255"/>
    </source>
</evidence>
<dbReference type="NCBIfam" id="TIGR00472">
    <property type="entry name" value="pheT_bact"/>
    <property type="match status" value="1"/>
</dbReference>
<dbReference type="SUPFAM" id="SSF55681">
    <property type="entry name" value="Class II aaRS and biotin synthetases"/>
    <property type="match status" value="1"/>
</dbReference>
<dbReference type="FunFam" id="3.30.70.380:FF:000001">
    <property type="entry name" value="Phenylalanine--tRNA ligase beta subunit"/>
    <property type="match status" value="1"/>
</dbReference>
<keyword evidence="12 15" id="KW-0648">Protein biosynthesis</keyword>
<keyword evidence="7 15" id="KW-0479">Metal-binding</keyword>
<dbReference type="InterPro" id="IPR033714">
    <property type="entry name" value="tRNA_bind_bactPheRS"/>
</dbReference>
<dbReference type="CDD" id="cd02796">
    <property type="entry name" value="tRNA_bind_bactPheRS"/>
    <property type="match status" value="1"/>
</dbReference>
<dbReference type="InterPro" id="IPR004532">
    <property type="entry name" value="Phe-tRNA-ligase_IIc_bsu_bact"/>
</dbReference>
<evidence type="ECO:0000256" key="16">
    <source>
        <dbReference type="PROSITE-ProRule" id="PRU00209"/>
    </source>
</evidence>
<dbReference type="PROSITE" id="PS51483">
    <property type="entry name" value="B5"/>
    <property type="match status" value="1"/>
</dbReference>
<accession>A0A3G6JIM1</accession>
<keyword evidence="8 15" id="KW-0547">Nucleotide-binding</keyword>
<protein>
    <recommendedName>
        <fullName evidence="15">Phenylalanine--tRNA ligase beta subunit</fullName>
        <ecNumber evidence="15">6.1.1.20</ecNumber>
    </recommendedName>
    <alternativeName>
        <fullName evidence="15">Phenylalanyl-tRNA synthetase beta subunit</fullName>
        <shortName evidence="15">PheRS</shortName>
    </alternativeName>
</protein>
<keyword evidence="11 16" id="KW-0694">RNA-binding</keyword>
<feature type="binding site" evidence="15">
    <location>
        <position position="471"/>
    </location>
    <ligand>
        <name>Mg(2+)</name>
        <dbReference type="ChEBI" id="CHEBI:18420"/>
        <note>shared with alpha subunit</note>
    </ligand>
</feature>
<dbReference type="InterPro" id="IPR041616">
    <property type="entry name" value="PheRS_beta_core"/>
</dbReference>
<dbReference type="SMART" id="SM00874">
    <property type="entry name" value="B5"/>
    <property type="match status" value="1"/>
</dbReference>
<dbReference type="SMART" id="SM00873">
    <property type="entry name" value="B3_4"/>
    <property type="match status" value="1"/>
</dbReference>
<feature type="binding site" evidence="15">
    <location>
        <position position="462"/>
    </location>
    <ligand>
        <name>Mg(2+)</name>
        <dbReference type="ChEBI" id="CHEBI:18420"/>
        <note>shared with alpha subunit</note>
    </ligand>
</feature>
<evidence type="ECO:0000313" key="20">
    <source>
        <dbReference type="EMBL" id="AZA15794.1"/>
    </source>
</evidence>
<comment type="similarity">
    <text evidence="2 15">Belongs to the phenylalanyl-tRNA synthetase beta subunit family. Type 1 subfamily.</text>
</comment>
<dbReference type="SUPFAM" id="SSF46955">
    <property type="entry name" value="Putative DNA-binding domain"/>
    <property type="match status" value="1"/>
</dbReference>
<dbReference type="InterPro" id="IPR005146">
    <property type="entry name" value="B3/B4_tRNA-bd"/>
</dbReference>
<dbReference type="Gene3D" id="3.30.56.10">
    <property type="match status" value="2"/>
</dbReference>
<keyword evidence="5 16" id="KW-0820">tRNA-binding</keyword>
<evidence type="ECO:0000256" key="3">
    <source>
        <dbReference type="ARBA" id="ARBA00011209"/>
    </source>
</evidence>
<evidence type="ECO:0000259" key="17">
    <source>
        <dbReference type="PROSITE" id="PS50886"/>
    </source>
</evidence>
<evidence type="ECO:0000256" key="1">
    <source>
        <dbReference type="ARBA" id="ARBA00004496"/>
    </source>
</evidence>
<proteinExistence type="inferred from homology"/>
<comment type="subcellular location">
    <subcellularLocation>
        <location evidence="1 15">Cytoplasm</location>
    </subcellularLocation>
</comment>
<comment type="cofactor">
    <cofactor evidence="15">
        <name>Mg(2+)</name>
        <dbReference type="ChEBI" id="CHEBI:18420"/>
    </cofactor>
    <text evidence="15">Binds 2 magnesium ions per tetramer.</text>
</comment>
<dbReference type="Pfam" id="PF03147">
    <property type="entry name" value="FDX-ACB"/>
    <property type="match status" value="1"/>
</dbReference>
<evidence type="ECO:0000256" key="13">
    <source>
        <dbReference type="ARBA" id="ARBA00023146"/>
    </source>
</evidence>
<evidence type="ECO:0000256" key="12">
    <source>
        <dbReference type="ARBA" id="ARBA00022917"/>
    </source>
</evidence>
<evidence type="ECO:0000256" key="5">
    <source>
        <dbReference type="ARBA" id="ARBA00022555"/>
    </source>
</evidence>
<dbReference type="Pfam" id="PF03483">
    <property type="entry name" value="B3_4"/>
    <property type="match status" value="1"/>
</dbReference>
<feature type="binding site" evidence="15">
    <location>
        <position position="472"/>
    </location>
    <ligand>
        <name>Mg(2+)</name>
        <dbReference type="ChEBI" id="CHEBI:18420"/>
        <note>shared with alpha subunit</note>
    </ligand>
</feature>
<feature type="domain" description="B5" evidence="19">
    <location>
        <begin position="409"/>
        <end position="484"/>
    </location>
</feature>
<sequence length="803" mass="88152">MLVSYNWLKDFLNMDGVDPYALAEKLTRSGVEIASTVHPEDGLSKLVVGHILTCEKIEGTHLNKTTVDVGEDEARQIVCGAPNVAAGQDVIVALPGAHLPGGIKIKKGKLRGIESNGMICGLQELGFSDSVVPPKYADGIWVFHDPDLKPGDSVFAALGMDDYVLDFDITPNRADTSSMEGAAYEVGALIDQKPKIEDVVLKEDGADWTGDFTAIADEKIAPKYYLRKLTGVKIAESPLWLQVRLWNAGIRPINNVVDATNYVMLLTGQPMHAYDAKLFDKTKKIEVRLAKEGEKLQLLNEKEIDLDPQDIVITDGEQAVGLAGVMGGLNSEVTEETTDVILEAAVFDPALTRKAALRHDNRTDASALFEKGINWDNTQKALDICALILRANAGATVLAGEIKASDLDKEAVVITTTASRTNKILGTDLSMDEIVKILGKLNFPVAVNGDEYTVTVPNRRWDIFIDSDIFEEVGRIYGYDNIKSTHPATGELIGGYAADEVKVRHLRQLLEGQGLSETINYSLTSEELATTFVKKALAPVKVNWPLNSARTTMRQNLICGLLDTVAYNCARKQTELQLFENGRVYDMEGGDYHEHEHLAAAYVGLAGESNWQHKDEVVDFYYVKGQLEDVFEMIGVKDVEYRAEAIKGMHPTRTAVIYVNDEYIGLIGQISPVLTMTDKNFAGKEIYVYELNLDALLPLMAKGVKSKPAPKYPAVQRDLSILVDEDVTNAQVESCIKENAGKYLVSVEVIDVYQGAHLAAGKKSLAYRLTFLNEAETLTDVVVTKAIDNVQAALEEKLEANIR</sequence>
<dbReference type="Gene3D" id="3.50.40.10">
    <property type="entry name" value="Phenylalanyl-trna Synthetase, Chain B, domain 3"/>
    <property type="match status" value="1"/>
</dbReference>
<dbReference type="NCBIfam" id="NF045760">
    <property type="entry name" value="YtpR"/>
    <property type="match status" value="1"/>
</dbReference>
<dbReference type="HAMAP" id="MF_00283">
    <property type="entry name" value="Phe_tRNA_synth_beta1"/>
    <property type="match status" value="1"/>
</dbReference>
<dbReference type="Pfam" id="PF17759">
    <property type="entry name" value="tRNA_synthFbeta"/>
    <property type="match status" value="1"/>
</dbReference>
<dbReference type="PROSITE" id="PS50886">
    <property type="entry name" value="TRBD"/>
    <property type="match status" value="1"/>
</dbReference>
<dbReference type="Pfam" id="PF03484">
    <property type="entry name" value="B5"/>
    <property type="match status" value="1"/>
</dbReference>
<keyword evidence="13 15" id="KW-0030">Aminoacyl-tRNA synthetase</keyword>
<dbReference type="EC" id="6.1.1.20" evidence="15"/>
<evidence type="ECO:0000256" key="8">
    <source>
        <dbReference type="ARBA" id="ARBA00022741"/>
    </source>
</evidence>
<dbReference type="CDD" id="cd00769">
    <property type="entry name" value="PheRS_beta_core"/>
    <property type="match status" value="1"/>
</dbReference>
<dbReference type="PROSITE" id="PS51447">
    <property type="entry name" value="FDX_ACB"/>
    <property type="match status" value="1"/>
</dbReference>
<dbReference type="PANTHER" id="PTHR10947:SF0">
    <property type="entry name" value="PHENYLALANINE--TRNA LIGASE BETA SUBUNIT"/>
    <property type="match status" value="1"/>
</dbReference>
<dbReference type="InterPro" id="IPR012340">
    <property type="entry name" value="NA-bd_OB-fold"/>
</dbReference>
<keyword evidence="4 15" id="KW-0963">Cytoplasm</keyword>
<reference evidence="20" key="1">
    <citation type="submission" date="2018-07" db="EMBL/GenBank/DDBJ databases">
        <authorList>
            <person name="Somerville V."/>
        </authorList>
    </citation>
    <scope>NUCLEOTIDE SEQUENCE</scope>
    <source>
        <strain evidence="20">NWC_2_2</strain>
    </source>
</reference>
<dbReference type="InterPro" id="IPR002547">
    <property type="entry name" value="tRNA-bd_dom"/>
</dbReference>
<evidence type="ECO:0000256" key="6">
    <source>
        <dbReference type="ARBA" id="ARBA00022598"/>
    </source>
</evidence>
<dbReference type="Pfam" id="PF01588">
    <property type="entry name" value="tRNA_bind"/>
    <property type="match status" value="1"/>
</dbReference>
<evidence type="ECO:0000256" key="15">
    <source>
        <dbReference type="HAMAP-Rule" id="MF_00283"/>
    </source>
</evidence>
<dbReference type="SUPFAM" id="SSF56037">
    <property type="entry name" value="PheT/TilS domain"/>
    <property type="match status" value="1"/>
</dbReference>
<dbReference type="GO" id="GO:0016740">
    <property type="term" value="F:transferase activity"/>
    <property type="evidence" value="ECO:0007669"/>
    <property type="project" value="UniProtKB-ARBA"/>
</dbReference>
<dbReference type="GO" id="GO:0009328">
    <property type="term" value="C:phenylalanine-tRNA ligase complex"/>
    <property type="evidence" value="ECO:0007669"/>
    <property type="project" value="TreeGrafter"/>
</dbReference>